<gene>
    <name evidence="14" type="ORF">QBC47DRAFT_395980</name>
</gene>
<name>A0AAJ0B0C1_9PEZI</name>
<dbReference type="Gene3D" id="3.40.50.300">
    <property type="entry name" value="P-loop containing nucleotide triphosphate hydrolases"/>
    <property type="match status" value="1"/>
</dbReference>
<evidence type="ECO:0000256" key="12">
    <source>
        <dbReference type="SAM" id="MobiDB-lite"/>
    </source>
</evidence>
<evidence type="ECO:0000259" key="13">
    <source>
        <dbReference type="Pfam" id="PF16575"/>
    </source>
</evidence>
<sequence length="707" mass="76766">MAAQKKRKLESSLTTDAPVLSAFAARQKLWGSSAVVVPDKSEKDEPPSQISSSSSTPKQIPRNQVPEDRPSPSPESQPGDTPLTAPLSPKPAAVIQHSTFRPDKNRKNYQQKPDGRVLLKLSDGERLVILGSYGLKVREGELTLSGAVLHSSTTLHWVHALSCHALPVIRAAADTSVEIHPHPGAESLQQLSRLNPAFGKLWHETPSGTPSKATFRIIYTSADWPGRFALQELVSPAEWNKQLAITVKSKLKGATPVVFLCGPKSSGKSTFGRILLNRLVTDQGHSKKPWTSVAVLDIDPGQPEYGPPGVISLNKIAVPNLVAPFCHPVLEPRKEQLRAHAIAAISPAHDAKHYVECVLDLLWHYRTKLGSKCPLIINTPGWIQGTGLDILVELVQKVRPTEVIYMSQDGPGETVDNLKAACGSSTPFNTLPSQTGSLSTRTAAEFRTMQTLSYFHLKWSSISSPTPTWDPTPLTALRPWRVRYRGPDPGFVGIMCYDHQPGLSLLADAINGMILALVKIENRAAFRDLFALDTDMEVDVEGDLLIPSSKAIIYTTEGIPLIQNSQGRTLDPKYSSVLGLVLVRGIDAGRGELQILTPLPGDLIAEAGKDLVLVSGKFDTPSWAYSEDLYLRAFTTKGALSGAATPSRAGGETSESGSDDSEEEQGEEAGILRAEPANVPWVEMLHGNQKRPAGSKVWRVRRDLGRN</sequence>
<evidence type="ECO:0000313" key="14">
    <source>
        <dbReference type="EMBL" id="KAK1749349.1"/>
    </source>
</evidence>
<dbReference type="GO" id="GO:0051731">
    <property type="term" value="F:polynucleotide 5'-hydroxyl-kinase activity"/>
    <property type="evidence" value="ECO:0007669"/>
    <property type="project" value="InterPro"/>
</dbReference>
<comment type="caution">
    <text evidence="14">The sequence shown here is derived from an EMBL/GenBank/DDBJ whole genome shotgun (WGS) entry which is preliminary data.</text>
</comment>
<dbReference type="GO" id="GO:0005524">
    <property type="term" value="F:ATP binding"/>
    <property type="evidence" value="ECO:0007669"/>
    <property type="project" value="UniProtKB-KW"/>
</dbReference>
<dbReference type="Pfam" id="PF16575">
    <property type="entry name" value="CLP1_P"/>
    <property type="match status" value="1"/>
</dbReference>
<dbReference type="AlphaFoldDB" id="A0AAJ0B0C1"/>
<evidence type="ECO:0000256" key="9">
    <source>
        <dbReference type="ARBA" id="ARBA00022777"/>
    </source>
</evidence>
<keyword evidence="10" id="KW-0067">ATP-binding</keyword>
<keyword evidence="9" id="KW-0418">Kinase</keyword>
<dbReference type="PANTHER" id="PTHR12755:SF3">
    <property type="entry name" value="POLYNUCLEOTIDE 5'-HYDROXYL-KINASE NOL9"/>
    <property type="match status" value="1"/>
</dbReference>
<dbReference type="FunFam" id="3.40.50.300:FF:001156">
    <property type="entry name" value="Polynucleotide 5-hydroxyl-kinase grc3"/>
    <property type="match status" value="1"/>
</dbReference>
<comment type="subcellular location">
    <subcellularLocation>
        <location evidence="2">Nucleus</location>
        <location evidence="2">Nucleolus</location>
    </subcellularLocation>
</comment>
<evidence type="ECO:0000313" key="15">
    <source>
        <dbReference type="Proteomes" id="UP001239445"/>
    </source>
</evidence>
<dbReference type="GO" id="GO:0005730">
    <property type="term" value="C:nucleolus"/>
    <property type="evidence" value="ECO:0007669"/>
    <property type="project" value="UniProtKB-SubCell"/>
</dbReference>
<evidence type="ECO:0000256" key="7">
    <source>
        <dbReference type="ARBA" id="ARBA00022679"/>
    </source>
</evidence>
<dbReference type="EMBL" id="MU839861">
    <property type="protein sequence ID" value="KAK1749349.1"/>
    <property type="molecule type" value="Genomic_DNA"/>
</dbReference>
<dbReference type="SUPFAM" id="SSF52540">
    <property type="entry name" value="P-loop containing nucleoside triphosphate hydrolases"/>
    <property type="match status" value="1"/>
</dbReference>
<feature type="compositionally biased region" description="Low complexity" evidence="12">
    <location>
        <begin position="47"/>
        <end position="61"/>
    </location>
</feature>
<evidence type="ECO:0000256" key="10">
    <source>
        <dbReference type="ARBA" id="ARBA00022840"/>
    </source>
</evidence>
<dbReference type="Proteomes" id="UP001239445">
    <property type="component" value="Unassembled WGS sequence"/>
</dbReference>
<evidence type="ECO:0000256" key="8">
    <source>
        <dbReference type="ARBA" id="ARBA00022741"/>
    </source>
</evidence>
<evidence type="ECO:0000256" key="2">
    <source>
        <dbReference type="ARBA" id="ARBA00004604"/>
    </source>
</evidence>
<reference evidence="14" key="1">
    <citation type="submission" date="2023-06" db="EMBL/GenBank/DDBJ databases">
        <title>Genome-scale phylogeny and comparative genomics of the fungal order Sordariales.</title>
        <authorList>
            <consortium name="Lawrence Berkeley National Laboratory"/>
            <person name="Hensen N."/>
            <person name="Bonometti L."/>
            <person name="Westerberg I."/>
            <person name="Brannstrom I.O."/>
            <person name="Guillou S."/>
            <person name="Cros-Aarteil S."/>
            <person name="Calhoun S."/>
            <person name="Haridas S."/>
            <person name="Kuo A."/>
            <person name="Mondo S."/>
            <person name="Pangilinan J."/>
            <person name="Riley R."/>
            <person name="Labutti K."/>
            <person name="Andreopoulos B."/>
            <person name="Lipzen A."/>
            <person name="Chen C."/>
            <person name="Yanf M."/>
            <person name="Daum C."/>
            <person name="Ng V."/>
            <person name="Clum A."/>
            <person name="Steindorff A."/>
            <person name="Ohm R."/>
            <person name="Martin F."/>
            <person name="Silar P."/>
            <person name="Natvig D."/>
            <person name="Lalanne C."/>
            <person name="Gautier V."/>
            <person name="Ament-Velasquez S.L."/>
            <person name="Kruys A."/>
            <person name="Hutchinson M.I."/>
            <person name="Powell A.J."/>
            <person name="Barry K."/>
            <person name="Miller A.N."/>
            <person name="Grigoriev I.V."/>
            <person name="Debuchy R."/>
            <person name="Gladieux P."/>
            <person name="Thoren M.H."/>
            <person name="Johannesson H."/>
        </authorList>
    </citation>
    <scope>NUCLEOTIDE SEQUENCE</scope>
    <source>
        <strain evidence="14">PSN4</strain>
    </source>
</reference>
<keyword evidence="11" id="KW-0539">Nucleus</keyword>
<evidence type="ECO:0000256" key="11">
    <source>
        <dbReference type="ARBA" id="ARBA00023242"/>
    </source>
</evidence>
<dbReference type="GO" id="GO:0000448">
    <property type="term" value="P:cleavage in ITS2 between 5.8S rRNA and LSU-rRNA of tricistronic rRNA transcript (SSU-rRNA, 5.8S rRNA, LSU-rRNA)"/>
    <property type="evidence" value="ECO:0007669"/>
    <property type="project" value="TreeGrafter"/>
</dbReference>
<organism evidence="14 15">
    <name type="scientific">Echria macrotheca</name>
    <dbReference type="NCBI Taxonomy" id="438768"/>
    <lineage>
        <taxon>Eukaryota</taxon>
        <taxon>Fungi</taxon>
        <taxon>Dikarya</taxon>
        <taxon>Ascomycota</taxon>
        <taxon>Pezizomycotina</taxon>
        <taxon>Sordariomycetes</taxon>
        <taxon>Sordariomycetidae</taxon>
        <taxon>Sordariales</taxon>
        <taxon>Schizotheciaceae</taxon>
        <taxon>Echria</taxon>
    </lineage>
</organism>
<dbReference type="InterPro" id="IPR032319">
    <property type="entry name" value="CLP1_P"/>
</dbReference>
<dbReference type="PANTHER" id="PTHR12755">
    <property type="entry name" value="CLEAVAGE/POLYADENYLATION FACTOR IA SUBUNIT CLP1P"/>
    <property type="match status" value="1"/>
</dbReference>
<keyword evidence="15" id="KW-1185">Reference proteome</keyword>
<keyword evidence="8" id="KW-0547">Nucleotide-binding</keyword>
<feature type="region of interest" description="Disordered" evidence="12">
    <location>
        <begin position="31"/>
        <end position="89"/>
    </location>
</feature>
<comment type="similarity">
    <text evidence="3">Belongs to the Clp1 family. NOL9/GRC3 subfamily.</text>
</comment>
<evidence type="ECO:0000256" key="4">
    <source>
        <dbReference type="ARBA" id="ARBA00018706"/>
    </source>
</evidence>
<evidence type="ECO:0000256" key="1">
    <source>
        <dbReference type="ARBA" id="ARBA00003798"/>
    </source>
</evidence>
<protein>
    <recommendedName>
        <fullName evidence="5">Polynucleotide 5'-hydroxyl-kinase GRC3</fullName>
    </recommendedName>
    <alternativeName>
        <fullName evidence="4">Polynucleotide 5'-hydroxyl-kinase grc3</fullName>
    </alternativeName>
</protein>
<feature type="region of interest" description="Disordered" evidence="12">
    <location>
        <begin position="641"/>
        <end position="707"/>
    </location>
</feature>
<comment type="function">
    <text evidence="1">Polynucleotide 5'-kinase involved in rRNA processing.</text>
</comment>
<keyword evidence="6" id="KW-0698">rRNA processing</keyword>
<evidence type="ECO:0000256" key="5">
    <source>
        <dbReference type="ARBA" id="ARBA00019824"/>
    </source>
</evidence>
<keyword evidence="7" id="KW-0808">Transferase</keyword>
<accession>A0AAJ0B0C1</accession>
<dbReference type="InterPro" id="IPR045116">
    <property type="entry name" value="Clp1/Grc3"/>
</dbReference>
<evidence type="ECO:0000256" key="3">
    <source>
        <dbReference type="ARBA" id="ARBA00011003"/>
    </source>
</evidence>
<evidence type="ECO:0000256" key="6">
    <source>
        <dbReference type="ARBA" id="ARBA00022552"/>
    </source>
</evidence>
<proteinExistence type="inferred from homology"/>
<feature type="domain" description="Clp1 P-loop" evidence="13">
    <location>
        <begin position="262"/>
        <end position="456"/>
    </location>
</feature>
<feature type="compositionally biased region" description="Acidic residues" evidence="12">
    <location>
        <begin position="657"/>
        <end position="667"/>
    </location>
</feature>
<dbReference type="InterPro" id="IPR027417">
    <property type="entry name" value="P-loop_NTPase"/>
</dbReference>